<evidence type="ECO:0000256" key="4">
    <source>
        <dbReference type="RuleBase" id="RU003357"/>
    </source>
</evidence>
<dbReference type="PANTHER" id="PTHR40980">
    <property type="entry name" value="PLUG DOMAIN-CONTAINING PROTEIN"/>
    <property type="match status" value="1"/>
</dbReference>
<accession>A0ABW8L085</accession>
<dbReference type="Gene3D" id="2.170.130.10">
    <property type="entry name" value="TonB-dependent receptor, plug domain"/>
    <property type="match status" value="1"/>
</dbReference>
<comment type="caution">
    <text evidence="8">The sequence shown here is derived from an EMBL/GenBank/DDBJ whole genome shotgun (WGS) entry which is preliminary data.</text>
</comment>
<evidence type="ECO:0000259" key="6">
    <source>
        <dbReference type="Pfam" id="PF00593"/>
    </source>
</evidence>
<name>A0ABW8L085_9GAMM</name>
<dbReference type="Pfam" id="PF00593">
    <property type="entry name" value="TonB_dep_Rec_b-barrel"/>
    <property type="match status" value="1"/>
</dbReference>
<evidence type="ECO:0000256" key="1">
    <source>
        <dbReference type="ARBA" id="ARBA00004442"/>
    </source>
</evidence>
<dbReference type="InterPro" id="IPR010104">
    <property type="entry name" value="TonB_rcpt_bac"/>
</dbReference>
<keyword evidence="4" id="KW-0798">TonB box</keyword>
<dbReference type="InterPro" id="IPR037066">
    <property type="entry name" value="Plug_dom_sf"/>
</dbReference>
<dbReference type="InterPro" id="IPR012910">
    <property type="entry name" value="Plug_dom"/>
</dbReference>
<evidence type="ECO:0000256" key="3">
    <source>
        <dbReference type="ARBA" id="ARBA00023237"/>
    </source>
</evidence>
<organism evidence="8 9">
    <name type="scientific">Pseudoalteromonas rhizosphaerae</name>
    <dbReference type="NCBI Taxonomy" id="2518973"/>
    <lineage>
        <taxon>Bacteria</taxon>
        <taxon>Pseudomonadati</taxon>
        <taxon>Pseudomonadota</taxon>
        <taxon>Gammaproteobacteria</taxon>
        <taxon>Alteromonadales</taxon>
        <taxon>Pseudoalteromonadaceae</taxon>
        <taxon>Pseudoalteromonas</taxon>
    </lineage>
</organism>
<keyword evidence="9" id="KW-1185">Reference proteome</keyword>
<reference evidence="8 9" key="1">
    <citation type="submission" date="2024-11" db="EMBL/GenBank/DDBJ databases">
        <title>The Natural Products Discovery Center: Release of the First 8490 Sequenced Strains for Exploring Actinobacteria Biosynthetic Diversity.</title>
        <authorList>
            <person name="Kalkreuter E."/>
            <person name="Kautsar S.A."/>
            <person name="Yang D."/>
            <person name="Bader C.D."/>
            <person name="Teijaro C.N."/>
            <person name="Fluegel L."/>
            <person name="Davis C.M."/>
            <person name="Simpson J.R."/>
            <person name="Lauterbach L."/>
            <person name="Steele A.D."/>
            <person name="Gui C."/>
            <person name="Meng S."/>
            <person name="Li G."/>
            <person name="Viehrig K."/>
            <person name="Ye F."/>
            <person name="Su P."/>
            <person name="Kiefer A.F."/>
            <person name="Nichols A."/>
            <person name="Cepeda A.J."/>
            <person name="Yan W."/>
            <person name="Fan B."/>
            <person name="Jiang Y."/>
            <person name="Adhikari A."/>
            <person name="Zheng C.-J."/>
            <person name="Schuster L."/>
            <person name="Cowan T.M."/>
            <person name="Smanski M.J."/>
            <person name="Chevrette M.G."/>
            <person name="De Carvalho L.P.S."/>
            <person name="Shen B."/>
        </authorList>
    </citation>
    <scope>NUCLEOTIDE SEQUENCE [LARGE SCALE GENOMIC DNA]</scope>
    <source>
        <strain evidence="8 9">NPDC078403</strain>
    </source>
</reference>
<sequence>MKLTHTFIKSLIATNVLAALTVSSFFSNAQESQPAASEDVEVIEVKGFRGSLIKALEAKRDAANTRESIMAEDIGKFPDLNVAEAIQRVPGVAISREGGEGRNIVLRGFSPGFTRTTLNGMEVPAGSDGLDSGGVTVNNSRAFDFHVFASELFNRIDIQKTQTASIEEGGIAGTVDMYSARPFDNPGFNSTLSLKGGYNDLTSEVDPRFAFLASNTFADNTFGTLFSVAVSDRSVRQEGFGSVRWEPTNRIGNGTWGDTSGLTTINGTPSNYCGAEEAISCLWVPRLPRADFFGNEQKRIGVTGSLQYKPNDDMLFTLDILHSELENDRRNYNSMEWLVNRGAPGDFQGQSPVSFTVDESGKVLVAGSFENVTSWYESRYQVSDSIFDQYVLSGDIQLNDRWSLDLMAGMAKNDADREEIRYYYRSVPHFYSYDYSSGNAATVDYGDYDTTDPNNYLDAVNASNRSDDVKKSNTTVKLDLAYAGDSFDIKTGLAFNDREVEYRTADGDFTPFDPSKYTTPFPYSDFGKGLDGATLAPFLVADFDKLEADGILTHNYTNNAAQGWVVGEKTQALYLELNSDHEIGDMYLRTNFGVRYVNTEVTSEAIINNSPLSVTRDYNNFLPSMNLALEVTDDIVTRFAYARSMTRPSLGSLNIASPQFGYTTFTVGNLGNPGLNPYESNDVDLSVEWYFAEEAVVAFNVFNKDIVTSLDTEEVEKLVDEEFWPSIYADPQYIATAPLGDPASQTYTHRIPVNNNDGYSVTGYELMYQQPFIFLDGWLSNFGVVANFTHVSAQDSTGLSPNSYNATLYYDEENYGARISLNKRDDYLLQEPAGNGHAQERKFGPTHVDVSAFYNVNENISLSLEIINLTDEVERIYGTGDGDLNLTREYSHTGTQYFIGASYTF</sequence>
<gene>
    <name evidence="8" type="ORF">ACI2JU_16485</name>
</gene>
<dbReference type="InterPro" id="IPR000531">
    <property type="entry name" value="Beta-barrel_TonB"/>
</dbReference>
<dbReference type="Pfam" id="PF07715">
    <property type="entry name" value="Plug"/>
    <property type="match status" value="1"/>
</dbReference>
<feature type="signal peptide" evidence="5">
    <location>
        <begin position="1"/>
        <end position="18"/>
    </location>
</feature>
<dbReference type="RefSeq" id="WP_404675971.1">
    <property type="nucleotide sequence ID" value="NZ_JBJDOT010000024.1"/>
</dbReference>
<dbReference type="SUPFAM" id="SSF56935">
    <property type="entry name" value="Porins"/>
    <property type="match status" value="1"/>
</dbReference>
<feature type="domain" description="TonB-dependent receptor-like beta-barrel" evidence="6">
    <location>
        <begin position="424"/>
        <end position="869"/>
    </location>
</feature>
<dbReference type="EMBL" id="JBJDOT010000024">
    <property type="protein sequence ID" value="MFK3865457.1"/>
    <property type="molecule type" value="Genomic_DNA"/>
</dbReference>
<dbReference type="CDD" id="cd01347">
    <property type="entry name" value="ligand_gated_channel"/>
    <property type="match status" value="1"/>
</dbReference>
<comment type="subcellular location">
    <subcellularLocation>
        <location evidence="1 4">Cell outer membrane</location>
    </subcellularLocation>
</comment>
<dbReference type="Gene3D" id="2.40.170.20">
    <property type="entry name" value="TonB-dependent receptor, beta-barrel domain"/>
    <property type="match status" value="1"/>
</dbReference>
<keyword evidence="2 4" id="KW-0472">Membrane</keyword>
<evidence type="ECO:0000313" key="9">
    <source>
        <dbReference type="Proteomes" id="UP001620262"/>
    </source>
</evidence>
<evidence type="ECO:0000256" key="5">
    <source>
        <dbReference type="SAM" id="SignalP"/>
    </source>
</evidence>
<feature type="chain" id="PRO_5045656375" evidence="5">
    <location>
        <begin position="19"/>
        <end position="905"/>
    </location>
</feature>
<dbReference type="NCBIfam" id="TIGR01782">
    <property type="entry name" value="TonB-Xanth-Caul"/>
    <property type="match status" value="1"/>
</dbReference>
<feature type="domain" description="TonB-dependent receptor plug" evidence="7">
    <location>
        <begin position="59"/>
        <end position="174"/>
    </location>
</feature>
<keyword evidence="3" id="KW-0998">Cell outer membrane</keyword>
<dbReference type="Proteomes" id="UP001620262">
    <property type="component" value="Unassembled WGS sequence"/>
</dbReference>
<protein>
    <submittedName>
        <fullName evidence="8">TonB-dependent receptor</fullName>
    </submittedName>
</protein>
<evidence type="ECO:0000259" key="7">
    <source>
        <dbReference type="Pfam" id="PF07715"/>
    </source>
</evidence>
<proteinExistence type="inferred from homology"/>
<evidence type="ECO:0000313" key="8">
    <source>
        <dbReference type="EMBL" id="MFK3865457.1"/>
    </source>
</evidence>
<comment type="similarity">
    <text evidence="4">Belongs to the TonB-dependent receptor family.</text>
</comment>
<dbReference type="PANTHER" id="PTHR40980:SF3">
    <property type="entry name" value="TONB-DEPENDENT RECEPTOR-LIKE BETA-BARREL DOMAIN-CONTAINING PROTEIN"/>
    <property type="match status" value="1"/>
</dbReference>
<keyword evidence="5" id="KW-0732">Signal</keyword>
<evidence type="ECO:0000256" key="2">
    <source>
        <dbReference type="ARBA" id="ARBA00023136"/>
    </source>
</evidence>
<dbReference type="InterPro" id="IPR036942">
    <property type="entry name" value="Beta-barrel_TonB_sf"/>
</dbReference>
<keyword evidence="8" id="KW-0675">Receptor</keyword>